<protein>
    <recommendedName>
        <fullName evidence="4">FLYWCH-type domain-containing protein</fullName>
    </recommendedName>
</protein>
<evidence type="ECO:0000256" key="3">
    <source>
        <dbReference type="ARBA" id="ARBA00022833"/>
    </source>
</evidence>
<dbReference type="OrthoDB" id="10000497at2759"/>
<evidence type="ECO:0000256" key="2">
    <source>
        <dbReference type="ARBA" id="ARBA00022771"/>
    </source>
</evidence>
<keyword evidence="1" id="KW-0479">Metal-binding</keyword>
<proteinExistence type="predicted"/>
<keyword evidence="3" id="KW-0862">Zinc</keyword>
<reference evidence="5 6" key="1">
    <citation type="journal article" date="2019" name="Commun. Biol.">
        <title>The bagworm genome reveals a unique fibroin gene that provides high tensile strength.</title>
        <authorList>
            <person name="Kono N."/>
            <person name="Nakamura H."/>
            <person name="Ohtoshi R."/>
            <person name="Tomita M."/>
            <person name="Numata K."/>
            <person name="Arakawa K."/>
        </authorList>
    </citation>
    <scope>NUCLEOTIDE SEQUENCE [LARGE SCALE GENOMIC DNA]</scope>
</reference>
<keyword evidence="2" id="KW-0863">Zinc-finger</keyword>
<organism evidence="5 6">
    <name type="scientific">Eumeta variegata</name>
    <name type="common">Bagworm moth</name>
    <name type="synonym">Eumeta japonica</name>
    <dbReference type="NCBI Taxonomy" id="151549"/>
    <lineage>
        <taxon>Eukaryota</taxon>
        <taxon>Metazoa</taxon>
        <taxon>Ecdysozoa</taxon>
        <taxon>Arthropoda</taxon>
        <taxon>Hexapoda</taxon>
        <taxon>Insecta</taxon>
        <taxon>Pterygota</taxon>
        <taxon>Neoptera</taxon>
        <taxon>Endopterygota</taxon>
        <taxon>Lepidoptera</taxon>
        <taxon>Glossata</taxon>
        <taxon>Ditrysia</taxon>
        <taxon>Tineoidea</taxon>
        <taxon>Psychidae</taxon>
        <taxon>Oiketicinae</taxon>
        <taxon>Eumeta</taxon>
    </lineage>
</organism>
<sequence>MILTILQYMCIRDVSAIFISGGVYFTGTRRGGRVLQVGPHRYYRHRARGEKEYWVCKFRPYGCRATITTFEDQIICCKPKFVESMKGKRILVIGNYRHCVHKVLGLKTHWTCSTHRRYSCRAVVHTAEDWVVAMKKNHNH</sequence>
<evidence type="ECO:0000313" key="5">
    <source>
        <dbReference type="EMBL" id="GBP31410.1"/>
    </source>
</evidence>
<dbReference type="Pfam" id="PF04500">
    <property type="entry name" value="FLYWCH"/>
    <property type="match status" value="2"/>
</dbReference>
<dbReference type="EMBL" id="BGZK01000246">
    <property type="protein sequence ID" value="GBP31410.1"/>
    <property type="molecule type" value="Genomic_DNA"/>
</dbReference>
<evidence type="ECO:0000313" key="6">
    <source>
        <dbReference type="Proteomes" id="UP000299102"/>
    </source>
</evidence>
<dbReference type="InterPro" id="IPR007588">
    <property type="entry name" value="Znf_FLYWCH"/>
</dbReference>
<feature type="domain" description="FLYWCH-type" evidence="4">
    <location>
        <begin position="25"/>
        <end position="76"/>
    </location>
</feature>
<dbReference type="AlphaFoldDB" id="A0A4C1UYT6"/>
<dbReference type="GO" id="GO:0008270">
    <property type="term" value="F:zinc ion binding"/>
    <property type="evidence" value="ECO:0007669"/>
    <property type="project" value="UniProtKB-KW"/>
</dbReference>
<dbReference type="Proteomes" id="UP000299102">
    <property type="component" value="Unassembled WGS sequence"/>
</dbReference>
<name>A0A4C1UYT6_EUMVA</name>
<evidence type="ECO:0000259" key="4">
    <source>
        <dbReference type="Pfam" id="PF04500"/>
    </source>
</evidence>
<feature type="domain" description="FLYWCH-type" evidence="4">
    <location>
        <begin position="81"/>
        <end position="140"/>
    </location>
</feature>
<gene>
    <name evidence="5" type="ORF">EVAR_17899_1</name>
</gene>
<evidence type="ECO:0000256" key="1">
    <source>
        <dbReference type="ARBA" id="ARBA00022723"/>
    </source>
</evidence>
<keyword evidence="6" id="KW-1185">Reference proteome</keyword>
<comment type="caution">
    <text evidence="5">The sequence shown here is derived from an EMBL/GenBank/DDBJ whole genome shotgun (WGS) entry which is preliminary data.</text>
</comment>
<dbReference type="Gene3D" id="2.20.25.240">
    <property type="match status" value="2"/>
</dbReference>
<accession>A0A4C1UYT6</accession>